<reference evidence="1 2" key="1">
    <citation type="submission" date="2019-12" db="EMBL/GenBank/DDBJ databases">
        <title>Spirosoma sp. HMF4905 genome sequencing and assembly.</title>
        <authorList>
            <person name="Kang H."/>
            <person name="Cha I."/>
            <person name="Kim H."/>
            <person name="Joh K."/>
        </authorList>
    </citation>
    <scope>NUCLEOTIDE SEQUENCE [LARGE SCALE GENOMIC DNA]</scope>
    <source>
        <strain evidence="1 2">HMF4905</strain>
    </source>
</reference>
<dbReference type="EMBL" id="WPIN01000012">
    <property type="protein sequence ID" value="MVM33723.1"/>
    <property type="molecule type" value="Genomic_DNA"/>
</dbReference>
<accession>A0A7K1SIX4</accession>
<keyword evidence="2" id="KW-1185">Reference proteome</keyword>
<evidence type="ECO:0000313" key="1">
    <source>
        <dbReference type="EMBL" id="MVM33723.1"/>
    </source>
</evidence>
<sequence>MKSLSGKLKNAEKLQSADHRPLFSAYIDDRWETINESEFFNALYTGLFIKDEDDSMKGRDIYKRKRD</sequence>
<evidence type="ECO:0000313" key="2">
    <source>
        <dbReference type="Proteomes" id="UP000436006"/>
    </source>
</evidence>
<dbReference type="RefSeq" id="WP_157588435.1">
    <property type="nucleotide sequence ID" value="NZ_WPIN01000012.1"/>
</dbReference>
<organism evidence="1 2">
    <name type="scientific">Spirosoma arboris</name>
    <dbReference type="NCBI Taxonomy" id="2682092"/>
    <lineage>
        <taxon>Bacteria</taxon>
        <taxon>Pseudomonadati</taxon>
        <taxon>Bacteroidota</taxon>
        <taxon>Cytophagia</taxon>
        <taxon>Cytophagales</taxon>
        <taxon>Cytophagaceae</taxon>
        <taxon>Spirosoma</taxon>
    </lineage>
</organism>
<dbReference type="AlphaFoldDB" id="A0A7K1SIX4"/>
<gene>
    <name evidence="1" type="ORF">GO755_27040</name>
</gene>
<name>A0A7K1SIX4_9BACT</name>
<protein>
    <submittedName>
        <fullName evidence="1">Uncharacterized protein</fullName>
    </submittedName>
</protein>
<comment type="caution">
    <text evidence="1">The sequence shown here is derived from an EMBL/GenBank/DDBJ whole genome shotgun (WGS) entry which is preliminary data.</text>
</comment>
<dbReference type="Proteomes" id="UP000436006">
    <property type="component" value="Unassembled WGS sequence"/>
</dbReference>
<proteinExistence type="predicted"/>